<proteinExistence type="predicted"/>
<name>A0AAV5AIN3_9AGAM</name>
<evidence type="ECO:0000256" key="1">
    <source>
        <dbReference type="SAM" id="MobiDB-lite"/>
    </source>
</evidence>
<protein>
    <recommendedName>
        <fullName evidence="2">DUF6699 domain-containing protein</fullName>
    </recommendedName>
</protein>
<accession>A0AAV5AIN3</accession>
<sequence length="248" mass="28392">MSNSTIYVPSPQTSVLSIPLGTTTTSRSRSSRTRPNYTSKRSVLRFLNPWRHQESRVPPQPQSKTRRQRLPSAHTLLTYREDRQEGPLEYDLSLDPSHILVIHNTGYSILSTKQLDTPATNPSVHSMNITCTALPWTMTITASNNNGVLSIRDIIDGLYHGLRSKAKKQDWDRLSKDAKGRVRRAWVSRYNRHHSIQDRAYEKSQGLRRVDFLGGHVAFKGLAYIPDERHWVMHVGPPERRVKFSTNA</sequence>
<dbReference type="InterPro" id="IPR046522">
    <property type="entry name" value="DUF6699"/>
</dbReference>
<organism evidence="3 4">
    <name type="scientific">Clathrus columnatus</name>
    <dbReference type="NCBI Taxonomy" id="1419009"/>
    <lineage>
        <taxon>Eukaryota</taxon>
        <taxon>Fungi</taxon>
        <taxon>Dikarya</taxon>
        <taxon>Basidiomycota</taxon>
        <taxon>Agaricomycotina</taxon>
        <taxon>Agaricomycetes</taxon>
        <taxon>Phallomycetidae</taxon>
        <taxon>Phallales</taxon>
        <taxon>Clathraceae</taxon>
        <taxon>Clathrus</taxon>
    </lineage>
</organism>
<comment type="caution">
    <text evidence="3">The sequence shown here is derived from an EMBL/GenBank/DDBJ whole genome shotgun (WGS) entry which is preliminary data.</text>
</comment>
<reference evidence="3" key="1">
    <citation type="submission" date="2021-10" db="EMBL/GenBank/DDBJ databases">
        <title>De novo Genome Assembly of Clathrus columnatus (Basidiomycota, Fungi) Using Illumina and Nanopore Sequence Data.</title>
        <authorList>
            <person name="Ogiso-Tanaka E."/>
            <person name="Itagaki H."/>
            <person name="Hosoya T."/>
            <person name="Hosaka K."/>
        </authorList>
    </citation>
    <scope>NUCLEOTIDE SEQUENCE</scope>
    <source>
        <strain evidence="3">MO-923</strain>
    </source>
</reference>
<evidence type="ECO:0000313" key="3">
    <source>
        <dbReference type="EMBL" id="GJJ12791.1"/>
    </source>
</evidence>
<dbReference type="EMBL" id="BPWL01000008">
    <property type="protein sequence ID" value="GJJ12791.1"/>
    <property type="molecule type" value="Genomic_DNA"/>
</dbReference>
<feature type="region of interest" description="Disordered" evidence="1">
    <location>
        <begin position="17"/>
        <end position="81"/>
    </location>
</feature>
<dbReference type="Pfam" id="PF20415">
    <property type="entry name" value="DUF6699"/>
    <property type="match status" value="1"/>
</dbReference>
<evidence type="ECO:0000313" key="4">
    <source>
        <dbReference type="Proteomes" id="UP001050691"/>
    </source>
</evidence>
<dbReference type="AlphaFoldDB" id="A0AAV5AIN3"/>
<evidence type="ECO:0000259" key="2">
    <source>
        <dbReference type="Pfam" id="PF20415"/>
    </source>
</evidence>
<dbReference type="Proteomes" id="UP001050691">
    <property type="component" value="Unassembled WGS sequence"/>
</dbReference>
<keyword evidence="4" id="KW-1185">Reference proteome</keyword>
<gene>
    <name evidence="3" type="ORF">Clacol_007036</name>
</gene>
<feature type="domain" description="DUF6699" evidence="2">
    <location>
        <begin position="88"/>
        <end position="224"/>
    </location>
</feature>